<dbReference type="AlphaFoldDB" id="A0A8S1PGZ4"/>
<dbReference type="Proteomes" id="UP000692954">
    <property type="component" value="Unassembled WGS sequence"/>
</dbReference>
<evidence type="ECO:0000313" key="3">
    <source>
        <dbReference type="Proteomes" id="UP000692954"/>
    </source>
</evidence>
<evidence type="ECO:0008006" key="4">
    <source>
        <dbReference type="Google" id="ProtNLM"/>
    </source>
</evidence>
<organism evidence="2 3">
    <name type="scientific">Paramecium sonneborni</name>
    <dbReference type="NCBI Taxonomy" id="65129"/>
    <lineage>
        <taxon>Eukaryota</taxon>
        <taxon>Sar</taxon>
        <taxon>Alveolata</taxon>
        <taxon>Ciliophora</taxon>
        <taxon>Intramacronucleata</taxon>
        <taxon>Oligohymenophorea</taxon>
        <taxon>Peniculida</taxon>
        <taxon>Parameciidae</taxon>
        <taxon>Paramecium</taxon>
    </lineage>
</organism>
<proteinExistence type="predicted"/>
<keyword evidence="1" id="KW-1133">Transmembrane helix</keyword>
<comment type="caution">
    <text evidence="2">The sequence shown here is derived from an EMBL/GenBank/DDBJ whole genome shotgun (WGS) entry which is preliminary data.</text>
</comment>
<keyword evidence="1" id="KW-0472">Membrane</keyword>
<dbReference type="EMBL" id="CAJJDN010000077">
    <property type="protein sequence ID" value="CAD8102376.1"/>
    <property type="molecule type" value="Genomic_DNA"/>
</dbReference>
<dbReference type="PANTHER" id="PTHR33706">
    <property type="entry name" value="MORN VARIANT REPEAT PROTEIN"/>
    <property type="match status" value="1"/>
</dbReference>
<accession>A0A8S1PGZ4</accession>
<evidence type="ECO:0000256" key="1">
    <source>
        <dbReference type="SAM" id="Phobius"/>
    </source>
</evidence>
<keyword evidence="1" id="KW-0812">Transmembrane</keyword>
<protein>
    <recommendedName>
        <fullName evidence="4">Transmembrane protein</fullName>
    </recommendedName>
</protein>
<reference evidence="2" key="1">
    <citation type="submission" date="2021-01" db="EMBL/GenBank/DDBJ databases">
        <authorList>
            <consortium name="Genoscope - CEA"/>
            <person name="William W."/>
        </authorList>
    </citation>
    <scope>NUCLEOTIDE SEQUENCE</scope>
</reference>
<name>A0A8S1PGZ4_9CILI</name>
<dbReference type="PANTHER" id="PTHR33706:SF1">
    <property type="entry name" value="TPR REPEAT PROTEIN"/>
    <property type="match status" value="1"/>
</dbReference>
<feature type="transmembrane region" description="Helical" evidence="1">
    <location>
        <begin position="101"/>
        <end position="120"/>
    </location>
</feature>
<keyword evidence="3" id="KW-1185">Reference proteome</keyword>
<evidence type="ECO:0000313" key="2">
    <source>
        <dbReference type="EMBL" id="CAD8102376.1"/>
    </source>
</evidence>
<gene>
    <name evidence="2" type="ORF">PSON_ATCC_30995.1.T0770230</name>
</gene>
<sequence>MNSYLKYAVQQEIEQLGYLEKPIQISTLGVIIKIVSKLFSFFNLQHLFQKYIETWNCINVYSFGQKFPSNSFYLSNPLLHFYVSPLFYQQLHLRSLVDLQKIISCSLIFFYLSLLIFTIIKQFFQRRNARNNYYIIMFFISFKLKNFNFFKITEIKEVNSSDIFFSNLFSVVPINNLQQKLKSLQDRKSQKRKRINQKKLFYRINVKILILDNNQYRLFFYQRDFQIIQLQIIKKKINGISLKKICQELFIWQEVTKEFEIFEKKFSKIKIQIVFTKDYKIIYKLNEKILREEVVQDIFKYPEIMTSMEQILHLKWHGQWGLDNKKYGRWRVSWQSNVLKEVGGYYMDGLKQGLWKELHKNYYTDAQLFEIGEDYNDLKRSKWNYIYKNNMMQQLLNVILQSAVNRNNKLFPLELEKSKFFILNYYLILICRNHIQFKKYKYQCYKIFDIYSENKRQQFIIIKLIQVQQKQKKRVKRLNNFYQIF</sequence>